<dbReference type="EMBL" id="JAVXUO010001390">
    <property type="protein sequence ID" value="KAK2982769.1"/>
    <property type="molecule type" value="Genomic_DNA"/>
</dbReference>
<accession>A0AA88UFB8</accession>
<keyword evidence="2" id="KW-0472">Membrane</keyword>
<evidence type="ECO:0000256" key="1">
    <source>
        <dbReference type="ARBA" id="ARBA00005437"/>
    </source>
</evidence>
<keyword evidence="2" id="KW-0812">Transmembrane</keyword>
<dbReference type="PANTHER" id="PTHR31087">
    <property type="match status" value="1"/>
</dbReference>
<dbReference type="PANTHER" id="PTHR31087:SF85">
    <property type="entry name" value="PROTEIN LURP-ONE-RELATED 7"/>
    <property type="match status" value="1"/>
</dbReference>
<evidence type="ECO:0000313" key="3">
    <source>
        <dbReference type="EMBL" id="KAK2982769.1"/>
    </source>
</evidence>
<evidence type="ECO:0000313" key="4">
    <source>
        <dbReference type="Proteomes" id="UP001187471"/>
    </source>
</evidence>
<dbReference type="SUPFAM" id="SSF54518">
    <property type="entry name" value="Tubby C-terminal domain-like"/>
    <property type="match status" value="1"/>
</dbReference>
<dbReference type="InterPro" id="IPR025659">
    <property type="entry name" value="Tubby-like_C"/>
</dbReference>
<evidence type="ECO:0008006" key="5">
    <source>
        <dbReference type="Google" id="ProtNLM"/>
    </source>
</evidence>
<organism evidence="3 4">
    <name type="scientific">Escallonia rubra</name>
    <dbReference type="NCBI Taxonomy" id="112253"/>
    <lineage>
        <taxon>Eukaryota</taxon>
        <taxon>Viridiplantae</taxon>
        <taxon>Streptophyta</taxon>
        <taxon>Embryophyta</taxon>
        <taxon>Tracheophyta</taxon>
        <taxon>Spermatophyta</taxon>
        <taxon>Magnoliopsida</taxon>
        <taxon>eudicotyledons</taxon>
        <taxon>Gunneridae</taxon>
        <taxon>Pentapetalae</taxon>
        <taxon>asterids</taxon>
        <taxon>campanulids</taxon>
        <taxon>Escalloniales</taxon>
        <taxon>Escalloniaceae</taxon>
        <taxon>Escallonia</taxon>
    </lineage>
</organism>
<dbReference type="Gene3D" id="2.40.160.200">
    <property type="entry name" value="LURP1-related"/>
    <property type="match status" value="1"/>
</dbReference>
<keyword evidence="4" id="KW-1185">Reference proteome</keyword>
<gene>
    <name evidence="3" type="ORF">RJ640_025185</name>
</gene>
<keyword evidence="2" id="KW-1133">Transmembrane helix</keyword>
<name>A0AA88UFB8_9ASTE</name>
<dbReference type="InterPro" id="IPR007612">
    <property type="entry name" value="LOR"/>
</dbReference>
<proteinExistence type="inferred from homology"/>
<dbReference type="AlphaFoldDB" id="A0AA88UFB8"/>
<dbReference type="InterPro" id="IPR038595">
    <property type="entry name" value="LOR_sf"/>
</dbReference>
<comment type="similarity">
    <text evidence="1">Belongs to the LOR family.</text>
</comment>
<comment type="caution">
    <text evidence="3">The sequence shown here is derived from an EMBL/GenBank/DDBJ whole genome shotgun (WGS) entry which is preliminary data.</text>
</comment>
<sequence length="258" mass="29813">MQYWWAFKVALILQSKAFDHRKLGQFSVIELLPSLGFTLAPIRRPNITAIFQETIYARYMDNTAAPEYPSNWQIPVDLFVSKKHKGLRLAGNLRFTDASGNLVFSVDRRSNQPAAPLFRHNRLLIDASGDSLISIRRNHNGPWQGFKGDNSGGKDLIFRVERTLNTFTRTEFDVFLVNEEIEDSKYDFKIKGCPLQRSCTIYRGNSIVAQTSLMYKIGLRKPFVPRSRFRLTIFPEFVDHALIVAFIVIYFDGRKLWI</sequence>
<dbReference type="Proteomes" id="UP001187471">
    <property type="component" value="Unassembled WGS sequence"/>
</dbReference>
<dbReference type="Pfam" id="PF04525">
    <property type="entry name" value="LOR"/>
    <property type="match status" value="1"/>
</dbReference>
<reference evidence="3" key="1">
    <citation type="submission" date="2022-12" db="EMBL/GenBank/DDBJ databases">
        <title>Draft genome assemblies for two species of Escallonia (Escalloniales).</title>
        <authorList>
            <person name="Chanderbali A."/>
            <person name="Dervinis C."/>
            <person name="Anghel I."/>
            <person name="Soltis D."/>
            <person name="Soltis P."/>
            <person name="Zapata F."/>
        </authorList>
    </citation>
    <scope>NUCLEOTIDE SEQUENCE</scope>
    <source>
        <strain evidence="3">UCBG92.1500</strain>
        <tissue evidence="3">Leaf</tissue>
    </source>
</reference>
<evidence type="ECO:0000256" key="2">
    <source>
        <dbReference type="SAM" id="Phobius"/>
    </source>
</evidence>
<feature type="transmembrane region" description="Helical" evidence="2">
    <location>
        <begin position="229"/>
        <end position="251"/>
    </location>
</feature>
<protein>
    <recommendedName>
        <fullName evidence="5">Protein LURP-one-related 7</fullName>
    </recommendedName>
</protein>